<organism evidence="3 4">
    <name type="scientific">Roseateles asaccharophilus</name>
    <dbReference type="NCBI Taxonomy" id="582607"/>
    <lineage>
        <taxon>Bacteria</taxon>
        <taxon>Pseudomonadati</taxon>
        <taxon>Pseudomonadota</taxon>
        <taxon>Betaproteobacteria</taxon>
        <taxon>Burkholderiales</taxon>
        <taxon>Sphaerotilaceae</taxon>
        <taxon>Roseateles</taxon>
    </lineage>
</organism>
<comment type="caution">
    <text evidence="3">The sequence shown here is derived from an EMBL/GenBank/DDBJ whole genome shotgun (WGS) entry which is preliminary data.</text>
</comment>
<dbReference type="InterPro" id="IPR000326">
    <property type="entry name" value="PAP2/HPO"/>
</dbReference>
<feature type="signal peptide" evidence="1">
    <location>
        <begin position="1"/>
        <end position="32"/>
    </location>
</feature>
<dbReference type="Gene3D" id="1.10.606.20">
    <property type="match status" value="1"/>
</dbReference>
<feature type="chain" id="PRO_5020234506" evidence="1">
    <location>
        <begin position="33"/>
        <end position="412"/>
    </location>
</feature>
<dbReference type="OrthoDB" id="9771961at2"/>
<dbReference type="Proteomes" id="UP000295357">
    <property type="component" value="Unassembled WGS sequence"/>
</dbReference>
<evidence type="ECO:0000313" key="3">
    <source>
        <dbReference type="EMBL" id="TDP12900.1"/>
    </source>
</evidence>
<dbReference type="PROSITE" id="PS51257">
    <property type="entry name" value="PROKAR_LIPOPROTEIN"/>
    <property type="match status" value="1"/>
</dbReference>
<keyword evidence="4" id="KW-1185">Reference proteome</keyword>
<evidence type="ECO:0000313" key="4">
    <source>
        <dbReference type="Proteomes" id="UP000295357"/>
    </source>
</evidence>
<proteinExistence type="predicted"/>
<dbReference type="SUPFAM" id="SSF48317">
    <property type="entry name" value="Acid phosphatase/Vanadium-dependent haloperoxidase"/>
    <property type="match status" value="1"/>
</dbReference>
<name>A0A4R6NBK2_9BURK</name>
<accession>A0A4R6NBK2</accession>
<dbReference type="PANTHER" id="PTHR34599:SF1">
    <property type="entry name" value="PHOSPHATIDIC ACID PHOSPHATASE TYPE 2_HALOPEROXIDASE DOMAIN-CONTAINING PROTEIN"/>
    <property type="match status" value="1"/>
</dbReference>
<dbReference type="AlphaFoldDB" id="A0A4R6NBK2"/>
<dbReference type="InterPro" id="IPR036938">
    <property type="entry name" value="PAP2/HPO_sf"/>
</dbReference>
<gene>
    <name evidence="3" type="ORF">DFR39_101374</name>
</gene>
<keyword evidence="1" id="KW-0732">Signal</keyword>
<dbReference type="EMBL" id="SNXE01000001">
    <property type="protein sequence ID" value="TDP12900.1"/>
    <property type="molecule type" value="Genomic_DNA"/>
</dbReference>
<feature type="domain" description="Phosphatidic acid phosphatase type 2/haloperoxidase" evidence="2">
    <location>
        <begin position="314"/>
        <end position="397"/>
    </location>
</feature>
<reference evidence="3 4" key="1">
    <citation type="submission" date="2019-03" db="EMBL/GenBank/DDBJ databases">
        <title>Genomic Encyclopedia of Type Strains, Phase IV (KMG-IV): sequencing the most valuable type-strain genomes for metagenomic binning, comparative biology and taxonomic classification.</title>
        <authorList>
            <person name="Goeker M."/>
        </authorList>
    </citation>
    <scope>NUCLEOTIDE SEQUENCE [LARGE SCALE GENOMIC DNA]</scope>
    <source>
        <strain evidence="3 4">DSM 25082</strain>
    </source>
</reference>
<protein>
    <submittedName>
        <fullName evidence="3">PAP2 superfamily protein</fullName>
    </submittedName>
</protein>
<dbReference type="InterPro" id="IPR052559">
    <property type="entry name" value="V-haloperoxidase"/>
</dbReference>
<sequence>MHRSSATPSRPFVLPLGLPLLLACCLALPAHAATQPLVHLSAAEASGERVQELTFRSSTAVVRARQHNPLRAARIFSYLRVAQWRSLQTAATAAGDPPAQAALLDISLAATAAWLLPQEAQGVWQMAALRAQQGLADESQQAALKAAAAEVSAALLQRSLTDGADARRRPLVKPSWQPGVWARTPPLFAEQPTEPQAPQWTPWCAGTESLQTEPPPAYGSARWTADMREVMTVRATLTPAQKEAAERWNLDAGSITPPGVWNAVALEHLRQHPLAPARQAELLARLNMAMHDALVAAWRIKMQYWGERPVSAIQREWQPDFQPWLVTPPFPGYVSGHSTVSGAAAAVLTFYAPEAASRWRALAEEASLSRLWGGIHPRYDNDAGLELGQRVGRLCLPQAANGAAAPSHGTSQ</sequence>
<dbReference type="Pfam" id="PF01569">
    <property type="entry name" value="PAP2"/>
    <property type="match status" value="1"/>
</dbReference>
<dbReference type="PANTHER" id="PTHR34599">
    <property type="entry name" value="PEROXIDASE-RELATED"/>
    <property type="match status" value="1"/>
</dbReference>
<evidence type="ECO:0000256" key="1">
    <source>
        <dbReference type="SAM" id="SignalP"/>
    </source>
</evidence>
<evidence type="ECO:0000259" key="2">
    <source>
        <dbReference type="Pfam" id="PF01569"/>
    </source>
</evidence>
<dbReference type="RefSeq" id="WP_133601833.1">
    <property type="nucleotide sequence ID" value="NZ_JAUFPJ010000001.1"/>
</dbReference>
<dbReference type="CDD" id="cd03398">
    <property type="entry name" value="PAP2_haloperoxidase"/>
    <property type="match status" value="1"/>
</dbReference>